<feature type="compositionally biased region" description="Basic and acidic residues" evidence="1">
    <location>
        <begin position="38"/>
        <end position="66"/>
    </location>
</feature>
<proteinExistence type="predicted"/>
<reference evidence="2 3" key="1">
    <citation type="submission" date="2022-03" db="EMBL/GenBank/DDBJ databases">
        <authorList>
            <person name="Nunn A."/>
            <person name="Chopra R."/>
            <person name="Nunn A."/>
            <person name="Contreras Garrido A."/>
        </authorList>
    </citation>
    <scope>NUCLEOTIDE SEQUENCE [LARGE SCALE GENOMIC DNA]</scope>
</reference>
<organism evidence="2 3">
    <name type="scientific">Thlaspi arvense</name>
    <name type="common">Field penny-cress</name>
    <dbReference type="NCBI Taxonomy" id="13288"/>
    <lineage>
        <taxon>Eukaryota</taxon>
        <taxon>Viridiplantae</taxon>
        <taxon>Streptophyta</taxon>
        <taxon>Embryophyta</taxon>
        <taxon>Tracheophyta</taxon>
        <taxon>Spermatophyta</taxon>
        <taxon>Magnoliopsida</taxon>
        <taxon>eudicotyledons</taxon>
        <taxon>Gunneridae</taxon>
        <taxon>Pentapetalae</taxon>
        <taxon>rosids</taxon>
        <taxon>malvids</taxon>
        <taxon>Brassicales</taxon>
        <taxon>Brassicaceae</taxon>
        <taxon>Thlaspideae</taxon>
        <taxon>Thlaspi</taxon>
    </lineage>
</organism>
<feature type="region of interest" description="Disordered" evidence="1">
    <location>
        <begin position="38"/>
        <end position="78"/>
    </location>
</feature>
<evidence type="ECO:0000256" key="1">
    <source>
        <dbReference type="SAM" id="MobiDB-lite"/>
    </source>
</evidence>
<dbReference type="AlphaFoldDB" id="A0AAU9T718"/>
<keyword evidence="3" id="KW-1185">Reference proteome</keyword>
<dbReference type="Proteomes" id="UP000836841">
    <property type="component" value="Chromosome 7"/>
</dbReference>
<dbReference type="EMBL" id="OU466863">
    <property type="protein sequence ID" value="CAH2079026.1"/>
    <property type="molecule type" value="Genomic_DNA"/>
</dbReference>
<evidence type="ECO:0000313" key="3">
    <source>
        <dbReference type="Proteomes" id="UP000836841"/>
    </source>
</evidence>
<evidence type="ECO:0000313" key="2">
    <source>
        <dbReference type="EMBL" id="CAH2079026.1"/>
    </source>
</evidence>
<gene>
    <name evidence="2" type="ORF">TAV2_LOCUS22516</name>
</gene>
<feature type="compositionally biased region" description="Polar residues" evidence="1">
    <location>
        <begin position="69"/>
        <end position="78"/>
    </location>
</feature>
<sequence>MHHSTRGASEALDAILIWSHLKRLPFDLIYDKRIRLETDLVGEPKEMDDPTKSNVPRKDEKEKDPANDGPSSSSTSAP</sequence>
<name>A0AAU9T718_THLAR</name>
<protein>
    <submittedName>
        <fullName evidence="2">Uncharacterized protein</fullName>
    </submittedName>
</protein>
<accession>A0AAU9T718</accession>